<organism evidence="2 3">
    <name type="scientific">Lysobacter capsici AZ78</name>
    <dbReference type="NCBI Taxonomy" id="1444315"/>
    <lineage>
        <taxon>Bacteria</taxon>
        <taxon>Pseudomonadati</taxon>
        <taxon>Pseudomonadota</taxon>
        <taxon>Gammaproteobacteria</taxon>
        <taxon>Lysobacterales</taxon>
        <taxon>Lysobacteraceae</taxon>
        <taxon>Lysobacter</taxon>
    </lineage>
</organism>
<evidence type="ECO:0000313" key="3">
    <source>
        <dbReference type="Proteomes" id="UP000023435"/>
    </source>
</evidence>
<dbReference type="AlphaFoldDB" id="A0A120AHB2"/>
<proteinExistence type="predicted"/>
<sequence>MRPQRAAHAQQQRNARLERRRNTHPHPLDARSMTASAHPTTRRSVRARQLNAHGKFVSPT</sequence>
<keyword evidence="3" id="KW-1185">Reference proteome</keyword>
<protein>
    <submittedName>
        <fullName evidence="2">Uncharacterized protein</fullName>
    </submittedName>
</protein>
<gene>
    <name evidence="2" type="ORF">AZ78_3452</name>
</gene>
<comment type="caution">
    <text evidence="2">The sequence shown here is derived from an EMBL/GenBank/DDBJ whole genome shotgun (WGS) entry which is preliminary data.</text>
</comment>
<evidence type="ECO:0000256" key="1">
    <source>
        <dbReference type="SAM" id="MobiDB-lite"/>
    </source>
</evidence>
<feature type="region of interest" description="Disordered" evidence="1">
    <location>
        <begin position="1"/>
        <end position="43"/>
    </location>
</feature>
<dbReference type="Proteomes" id="UP000023435">
    <property type="component" value="Unassembled WGS sequence"/>
</dbReference>
<evidence type="ECO:0000313" key="2">
    <source>
        <dbReference type="EMBL" id="KWS05898.1"/>
    </source>
</evidence>
<reference evidence="2 3" key="1">
    <citation type="journal article" date="2014" name="Genome Announc.">
        <title>Draft Genome Sequence of Lysobacter capsici AZ78, a Bacterium Antagonistic to Plant-Pathogenic Oomycetes.</title>
        <authorList>
            <person name="Puopolo G."/>
            <person name="Sonego P."/>
            <person name="Engelen K."/>
            <person name="Pertot I."/>
        </authorList>
    </citation>
    <scope>NUCLEOTIDE SEQUENCE [LARGE SCALE GENOMIC DNA]</scope>
    <source>
        <strain evidence="2 3">AZ78</strain>
    </source>
</reference>
<dbReference type="EMBL" id="JAJA02000001">
    <property type="protein sequence ID" value="KWS05898.1"/>
    <property type="molecule type" value="Genomic_DNA"/>
</dbReference>
<feature type="compositionally biased region" description="Low complexity" evidence="1">
    <location>
        <begin position="1"/>
        <end position="14"/>
    </location>
</feature>
<accession>A0A120AHB2</accession>
<name>A0A120AHB2_9GAMM</name>